<evidence type="ECO:0000313" key="2">
    <source>
        <dbReference type="EMBL" id="AIJ26408.1"/>
    </source>
</evidence>
<evidence type="ECO:0000313" key="3">
    <source>
        <dbReference type="Proteomes" id="UP000062973"/>
    </source>
</evidence>
<proteinExistence type="predicted"/>
<reference evidence="1 3" key="1">
    <citation type="submission" date="2014-07" db="EMBL/GenBank/DDBJ databases">
        <title>Whole Genome Sequence of the Amycolatopsis methanolica 239.</title>
        <authorList>
            <person name="Tang B."/>
        </authorList>
    </citation>
    <scope>NUCLEOTIDE SEQUENCE [LARGE SCALE GENOMIC DNA]</scope>
    <source>
        <strain evidence="1 3">239</strain>
    </source>
</reference>
<evidence type="ECO:0000313" key="1">
    <source>
        <dbReference type="EMBL" id="AIJ26349.1"/>
    </source>
</evidence>
<sequence length="63" mass="6853">MDKTPQLRPLPPTEPVGRSLDVNRVLLALALAEFDCAPDEKPGLQRAQTEVRQLAGIPDAHPV</sequence>
<gene>
    <name evidence="1" type="ORF">AMETH_6257</name>
    <name evidence="2" type="ORF">AMETH_6316</name>
</gene>
<dbReference type="PATRIC" id="fig|1068978.7.peg.6722"/>
<dbReference type="EMBL" id="CP009110">
    <property type="protein sequence ID" value="AIJ26349.1"/>
    <property type="molecule type" value="Genomic_DNA"/>
</dbReference>
<organism evidence="1 3">
    <name type="scientific">Amycolatopsis methanolica 239</name>
    <dbReference type="NCBI Taxonomy" id="1068978"/>
    <lineage>
        <taxon>Bacteria</taxon>
        <taxon>Bacillati</taxon>
        <taxon>Actinomycetota</taxon>
        <taxon>Actinomycetes</taxon>
        <taxon>Pseudonocardiales</taxon>
        <taxon>Pseudonocardiaceae</taxon>
        <taxon>Amycolatopsis</taxon>
        <taxon>Amycolatopsis methanolica group</taxon>
    </lineage>
</organism>
<protein>
    <submittedName>
        <fullName evidence="1">Uncharacterized protein</fullName>
    </submittedName>
</protein>
<dbReference type="RefSeq" id="WP_017985184.1">
    <property type="nucleotide sequence ID" value="NZ_AQUL01000001.1"/>
</dbReference>
<name>A0A076MYR6_AMYME</name>
<dbReference type="Proteomes" id="UP000062973">
    <property type="component" value="Chromosome"/>
</dbReference>
<keyword evidence="3" id="KW-1185">Reference proteome</keyword>
<dbReference type="KEGG" id="amq:AMETH_6316"/>
<accession>A0A076MYR6</accession>
<dbReference type="HOGENOM" id="CLU_2875799_0_0_11"/>
<dbReference type="EMBL" id="CP009110">
    <property type="protein sequence ID" value="AIJ26408.1"/>
    <property type="molecule type" value="Genomic_DNA"/>
</dbReference>
<dbReference type="KEGG" id="amq:AMETH_6257"/>
<dbReference type="AlphaFoldDB" id="A0A076MYR6"/>